<organism evidence="1 2">
    <name type="scientific">Vitrella brassicaformis (strain CCMP3155)</name>
    <dbReference type="NCBI Taxonomy" id="1169540"/>
    <lineage>
        <taxon>Eukaryota</taxon>
        <taxon>Sar</taxon>
        <taxon>Alveolata</taxon>
        <taxon>Colpodellida</taxon>
        <taxon>Vitrellaceae</taxon>
        <taxon>Vitrella</taxon>
    </lineage>
</organism>
<proteinExistence type="predicted"/>
<dbReference type="Proteomes" id="UP000041254">
    <property type="component" value="Unassembled WGS sequence"/>
</dbReference>
<sequence length="336" mass="37379">MMTRPYPHLQHRLTAALVAQDGEALRALFPADSRARGRLLSCQGPMSCGWLTAVPAYSRYDHRTCLNNFQFRTQAAVCLGLPLPLARLGRVCACGAAVDEFGDHFFLCPLGASQRILKHNLLRDTFVDLLAEVGIPAQTEVPLRALGMTPPNADPNNQRMDIFFVADGVGYLCDVTVTHPLRPDDSAVVSHQRIRRENAQLPGGTAARHAERRKELLYGSTVRAVPGYVFVPLAAETCGRWGQQTIDLLHKLARRRAPLPACCEEDRASFYAGFMSRWAQRLSVALAQWNACQLSYRAHCAAEAQAQQRASAFPEDLISRGPYRPHFRLFFAQDRP</sequence>
<evidence type="ECO:0000313" key="2">
    <source>
        <dbReference type="Proteomes" id="UP000041254"/>
    </source>
</evidence>
<accession>A0A0G4GKX9</accession>
<name>A0A0G4GKX9_VITBC</name>
<dbReference type="EMBL" id="CDMY01000700">
    <property type="protein sequence ID" value="CEM30652.1"/>
    <property type="molecule type" value="Genomic_DNA"/>
</dbReference>
<dbReference type="InParanoid" id="A0A0G4GKX9"/>
<keyword evidence="2" id="KW-1185">Reference proteome</keyword>
<gene>
    <name evidence="1" type="ORF">Vbra_18169</name>
</gene>
<protein>
    <submittedName>
        <fullName evidence="1">Uncharacterized protein</fullName>
    </submittedName>
</protein>
<reference evidence="1 2" key="1">
    <citation type="submission" date="2014-11" db="EMBL/GenBank/DDBJ databases">
        <authorList>
            <person name="Zhu J."/>
            <person name="Qi W."/>
            <person name="Song R."/>
        </authorList>
    </citation>
    <scope>NUCLEOTIDE SEQUENCE [LARGE SCALE GENOMIC DNA]</scope>
</reference>
<dbReference type="AlphaFoldDB" id="A0A0G4GKX9"/>
<dbReference type="VEuPathDB" id="CryptoDB:Vbra_18169"/>
<dbReference type="PhylomeDB" id="A0A0G4GKX9"/>
<dbReference type="OrthoDB" id="422033at2759"/>
<evidence type="ECO:0000313" key="1">
    <source>
        <dbReference type="EMBL" id="CEM30652.1"/>
    </source>
</evidence>